<dbReference type="InterPro" id="IPR036789">
    <property type="entry name" value="Ribosomal_uL6-like_a/b-dom_sf"/>
</dbReference>
<dbReference type="OrthoDB" id="9805007at2"/>
<evidence type="ECO:0000256" key="6">
    <source>
        <dbReference type="RuleBase" id="RU003869"/>
    </source>
</evidence>
<dbReference type="InterPro" id="IPR002358">
    <property type="entry name" value="Ribosomal_uL6_CS"/>
</dbReference>
<comment type="subunit">
    <text evidence="5">Part of the 50S ribosomal subunit.</text>
</comment>
<accession>A0A1H9C2H2</accession>
<sequence>MSRIGKNPISVPSGVTIDISKGNLVTVKGPKGELSQQVNPDLGVNLEDGTLTVTRPSNSKRHRSFHGLYRSLIANMIVGVTDGYELQLEIVGVGYRAENKGNLLILTLGFSHPIYFMVPQEVQVEAISAKGKAPIVKLTSNDKQLIGQIAAKIRAFRKPEPYKGKGIKFVGEELRRKAGKTAAKG</sequence>
<dbReference type="PRINTS" id="PR00059">
    <property type="entry name" value="RIBOSOMALL6"/>
</dbReference>
<reference evidence="10" key="1">
    <citation type="submission" date="2016-10" db="EMBL/GenBank/DDBJ databases">
        <authorList>
            <person name="Varghese N."/>
            <person name="Submissions S."/>
        </authorList>
    </citation>
    <scope>NUCLEOTIDE SEQUENCE [LARGE SCALE GENOMIC DNA]</scope>
    <source>
        <strain evidence="10">DSM 24740</strain>
    </source>
</reference>
<evidence type="ECO:0000313" key="10">
    <source>
        <dbReference type="Proteomes" id="UP000199021"/>
    </source>
</evidence>
<dbReference type="PIRSF" id="PIRSF002162">
    <property type="entry name" value="Ribosomal_L6"/>
    <property type="match status" value="1"/>
</dbReference>
<dbReference type="AlphaFoldDB" id="A0A1H9C2H2"/>
<evidence type="ECO:0000259" key="8">
    <source>
        <dbReference type="Pfam" id="PF00347"/>
    </source>
</evidence>
<keyword evidence="10" id="KW-1185">Reference proteome</keyword>
<dbReference type="Pfam" id="PF00347">
    <property type="entry name" value="Ribosomal_L6"/>
    <property type="match status" value="2"/>
</dbReference>
<dbReference type="NCBIfam" id="TIGR03654">
    <property type="entry name" value="L6_bact"/>
    <property type="match status" value="1"/>
</dbReference>
<feature type="domain" description="Large ribosomal subunit protein uL6 alpha-beta" evidence="8">
    <location>
        <begin position="11"/>
        <end position="83"/>
    </location>
</feature>
<dbReference type="GO" id="GO:0002181">
    <property type="term" value="P:cytoplasmic translation"/>
    <property type="evidence" value="ECO:0007669"/>
    <property type="project" value="TreeGrafter"/>
</dbReference>
<feature type="domain" description="Large ribosomal subunit protein uL6 alpha-beta" evidence="8">
    <location>
        <begin position="91"/>
        <end position="168"/>
    </location>
</feature>
<dbReference type="FunCoup" id="A0A1H9C2H2">
    <property type="interactions" value="498"/>
</dbReference>
<dbReference type="Gene3D" id="3.90.930.12">
    <property type="entry name" value="Ribosomal protein L6, alpha-beta domain"/>
    <property type="match status" value="2"/>
</dbReference>
<evidence type="ECO:0000256" key="5">
    <source>
        <dbReference type="HAMAP-Rule" id="MF_01365"/>
    </source>
</evidence>
<dbReference type="GO" id="GO:0022625">
    <property type="term" value="C:cytosolic large ribosomal subunit"/>
    <property type="evidence" value="ECO:0007669"/>
    <property type="project" value="UniProtKB-UniRule"/>
</dbReference>
<proteinExistence type="inferred from homology"/>
<comment type="similarity">
    <text evidence="5 6">Belongs to the universal ribosomal protein uL6 family.</text>
</comment>
<dbReference type="PROSITE" id="PS00525">
    <property type="entry name" value="RIBOSOMAL_L6_1"/>
    <property type="match status" value="1"/>
</dbReference>
<dbReference type="GO" id="GO:0019843">
    <property type="term" value="F:rRNA binding"/>
    <property type="evidence" value="ECO:0007669"/>
    <property type="project" value="UniProtKB-UniRule"/>
</dbReference>
<keyword evidence="2 5" id="KW-0694">RNA-binding</keyword>
<dbReference type="PANTHER" id="PTHR11655">
    <property type="entry name" value="60S/50S RIBOSOMAL PROTEIN L6/L9"/>
    <property type="match status" value="1"/>
</dbReference>
<dbReference type="EMBL" id="FOFB01000004">
    <property type="protein sequence ID" value="SEP94848.1"/>
    <property type="molecule type" value="Genomic_DNA"/>
</dbReference>
<gene>
    <name evidence="5" type="primary">rplF</name>
    <name evidence="9" type="ORF">SAMN05444359_10426</name>
</gene>
<dbReference type="RefSeq" id="WP_090165834.1">
    <property type="nucleotide sequence ID" value="NZ_FOFB01000004.1"/>
</dbReference>
<dbReference type="STRING" id="478744.SAMN05444359_10426"/>
<evidence type="ECO:0000256" key="1">
    <source>
        <dbReference type="ARBA" id="ARBA00022730"/>
    </source>
</evidence>
<dbReference type="SUPFAM" id="SSF56053">
    <property type="entry name" value="Ribosomal protein L6"/>
    <property type="match status" value="2"/>
</dbReference>
<comment type="function">
    <text evidence="5 7">This protein binds to the 23S rRNA, and is important in its secondary structure. It is located near the subunit interface in the base of the L7/L12 stalk, and near the tRNA binding site of the peptidyltransferase center.</text>
</comment>
<dbReference type="Proteomes" id="UP000199021">
    <property type="component" value="Unassembled WGS sequence"/>
</dbReference>
<keyword evidence="4 5" id="KW-0687">Ribonucleoprotein</keyword>
<dbReference type="FunFam" id="3.90.930.12:FF:000002">
    <property type="entry name" value="50S ribosomal protein L6"/>
    <property type="match status" value="1"/>
</dbReference>
<evidence type="ECO:0000256" key="7">
    <source>
        <dbReference type="RuleBase" id="RU003870"/>
    </source>
</evidence>
<keyword evidence="3 5" id="KW-0689">Ribosomal protein</keyword>
<dbReference type="InParanoid" id="A0A1H9C2H2"/>
<name>A0A1H9C2H2_9BACT</name>
<protein>
    <recommendedName>
        <fullName evidence="5">Large ribosomal subunit protein uL6</fullName>
    </recommendedName>
</protein>
<dbReference type="InterPro" id="IPR000702">
    <property type="entry name" value="Ribosomal_uL6-like"/>
</dbReference>
<organism evidence="9 10">
    <name type="scientific">Neolewinella agarilytica</name>
    <dbReference type="NCBI Taxonomy" id="478744"/>
    <lineage>
        <taxon>Bacteria</taxon>
        <taxon>Pseudomonadati</taxon>
        <taxon>Bacteroidota</taxon>
        <taxon>Saprospiria</taxon>
        <taxon>Saprospirales</taxon>
        <taxon>Lewinellaceae</taxon>
        <taxon>Neolewinella</taxon>
    </lineage>
</organism>
<evidence type="ECO:0000256" key="4">
    <source>
        <dbReference type="ARBA" id="ARBA00023274"/>
    </source>
</evidence>
<dbReference type="InterPro" id="IPR019906">
    <property type="entry name" value="Ribosomal_uL6_bac-type"/>
</dbReference>
<keyword evidence="1 5" id="KW-0699">rRNA-binding</keyword>
<evidence type="ECO:0000256" key="3">
    <source>
        <dbReference type="ARBA" id="ARBA00022980"/>
    </source>
</evidence>
<dbReference type="HAMAP" id="MF_01365_B">
    <property type="entry name" value="Ribosomal_uL6_B"/>
    <property type="match status" value="1"/>
</dbReference>
<evidence type="ECO:0000313" key="9">
    <source>
        <dbReference type="EMBL" id="SEP94848.1"/>
    </source>
</evidence>
<dbReference type="PANTHER" id="PTHR11655:SF14">
    <property type="entry name" value="LARGE RIBOSOMAL SUBUNIT PROTEIN UL6M"/>
    <property type="match status" value="1"/>
</dbReference>
<dbReference type="GO" id="GO:0003735">
    <property type="term" value="F:structural constituent of ribosome"/>
    <property type="evidence" value="ECO:0007669"/>
    <property type="project" value="UniProtKB-UniRule"/>
</dbReference>
<evidence type="ECO:0000256" key="2">
    <source>
        <dbReference type="ARBA" id="ARBA00022884"/>
    </source>
</evidence>
<dbReference type="InterPro" id="IPR020040">
    <property type="entry name" value="Ribosomal_uL6_a/b-dom"/>
</dbReference>